<evidence type="ECO:0000256" key="1">
    <source>
        <dbReference type="SAM" id="Phobius"/>
    </source>
</evidence>
<sequence>MDGTPARLGLNPVETEVYNNMIARERITFNALPDDNARIGYVRALVDRDRTWRERSDISQKLIYCGLYVSALIVLAVLGSTKFKNNEETLKYFSLALNSMIFITEIIMLFNKLRWNNIVCMKRHWRKILETKVLDAIKVEYFISTCKLTSFFVQIFRGFVSITDSIISCEV</sequence>
<name>U9U7V7_RHIID</name>
<proteinExistence type="predicted"/>
<protein>
    <submittedName>
        <fullName evidence="2">Uncharacterized protein</fullName>
    </submittedName>
</protein>
<feature type="transmembrane region" description="Helical" evidence="1">
    <location>
        <begin position="62"/>
        <end position="80"/>
    </location>
</feature>
<gene>
    <name evidence="2" type="ORF">GLOINDRAFT_95316</name>
</gene>
<dbReference type="EMBL" id="KI282710">
    <property type="protein sequence ID" value="ESA14653.1"/>
    <property type="molecule type" value="Genomic_DNA"/>
</dbReference>
<organism evidence="2">
    <name type="scientific">Rhizophagus irregularis (strain DAOM 181602 / DAOM 197198 / MUCL 43194)</name>
    <name type="common">Arbuscular mycorrhizal fungus</name>
    <name type="synonym">Glomus intraradices</name>
    <dbReference type="NCBI Taxonomy" id="747089"/>
    <lineage>
        <taxon>Eukaryota</taxon>
        <taxon>Fungi</taxon>
        <taxon>Fungi incertae sedis</taxon>
        <taxon>Mucoromycota</taxon>
        <taxon>Glomeromycotina</taxon>
        <taxon>Glomeromycetes</taxon>
        <taxon>Glomerales</taxon>
        <taxon>Glomeraceae</taxon>
        <taxon>Rhizophagus</taxon>
    </lineage>
</organism>
<evidence type="ECO:0000313" key="2">
    <source>
        <dbReference type="EMBL" id="ESA14653.1"/>
    </source>
</evidence>
<accession>U9U7V7</accession>
<keyword evidence="1" id="KW-0812">Transmembrane</keyword>
<reference evidence="2" key="1">
    <citation type="submission" date="2013-07" db="EMBL/GenBank/DDBJ databases">
        <title>The genome of an arbuscular mycorrhizal fungus provides insights into the evolution of the oldest plant symbiosis.</title>
        <authorList>
            <consortium name="DOE Joint Genome Institute"/>
            <person name="Tisserant E."/>
            <person name="Malbreil M."/>
            <person name="Kuo A."/>
            <person name="Kohler A."/>
            <person name="Symeonidi A."/>
            <person name="Balestrini R."/>
            <person name="Charron P."/>
            <person name="Duensing N."/>
            <person name="Frei-dit-Frey N."/>
            <person name="Gianinazzi-Pearson V."/>
            <person name="Gilbert B."/>
            <person name="Handa Y."/>
            <person name="Hijri M."/>
            <person name="Kaul R."/>
            <person name="Kawaguchi M."/>
            <person name="Krajinski F."/>
            <person name="Lammers P."/>
            <person name="Lapierre D."/>
            <person name="Masclaux F.G."/>
            <person name="Murat C."/>
            <person name="Morin E."/>
            <person name="Ndikumana S."/>
            <person name="Pagni M."/>
            <person name="Petitpierre D."/>
            <person name="Requena N."/>
            <person name="Rosikiewicz P."/>
            <person name="Riley R."/>
            <person name="Saito K."/>
            <person name="San Clemente H."/>
            <person name="Shapiro H."/>
            <person name="van Tuinen D."/>
            <person name="Becard G."/>
            <person name="Bonfante P."/>
            <person name="Paszkowski U."/>
            <person name="Shachar-Hill Y."/>
            <person name="Young J.P."/>
            <person name="Sanders I.R."/>
            <person name="Henrissat B."/>
            <person name="Rensing S.A."/>
            <person name="Grigoriev I.V."/>
            <person name="Corradi N."/>
            <person name="Roux C."/>
            <person name="Martin F."/>
        </authorList>
    </citation>
    <scope>NUCLEOTIDE SEQUENCE</scope>
    <source>
        <strain evidence="2">DAOM 197198</strain>
    </source>
</reference>
<dbReference type="HOGENOM" id="CLU_1563695_0_0_1"/>
<dbReference type="AlphaFoldDB" id="U9U7V7"/>
<keyword evidence="1" id="KW-0472">Membrane</keyword>
<keyword evidence="1" id="KW-1133">Transmembrane helix</keyword>
<feature type="transmembrane region" description="Helical" evidence="1">
    <location>
        <begin position="92"/>
        <end position="113"/>
    </location>
</feature>
<dbReference type="VEuPathDB" id="FungiDB:RhiirFUN_020253"/>